<accession>A0A0P7B969</accession>
<dbReference type="STRING" id="1605367.AFM12_16735"/>
<dbReference type="Pfam" id="PF18962">
    <property type="entry name" value="Por_Secre_tail"/>
    <property type="match status" value="1"/>
</dbReference>
<keyword evidence="1" id="KW-0378">Hydrolase</keyword>
<dbReference type="InterPro" id="IPR036514">
    <property type="entry name" value="SGNH_hydro_sf"/>
</dbReference>
<keyword evidence="6" id="KW-1185">Reference proteome</keyword>
<dbReference type="Proteomes" id="UP000050454">
    <property type="component" value="Unassembled WGS sequence"/>
</dbReference>
<organism evidence="5 6">
    <name type="scientific">Jiulongibacter sediminis</name>
    <dbReference type="NCBI Taxonomy" id="1605367"/>
    <lineage>
        <taxon>Bacteria</taxon>
        <taxon>Pseudomonadati</taxon>
        <taxon>Bacteroidota</taxon>
        <taxon>Cytophagia</taxon>
        <taxon>Cytophagales</taxon>
        <taxon>Leadbetterellaceae</taxon>
        <taxon>Jiulongibacter</taxon>
    </lineage>
</organism>
<dbReference type="InterPro" id="IPR026444">
    <property type="entry name" value="Secre_tail"/>
</dbReference>
<feature type="domain" description="Secretion system C-terminal sorting" evidence="4">
    <location>
        <begin position="829"/>
        <end position="902"/>
    </location>
</feature>
<evidence type="ECO:0000313" key="6">
    <source>
        <dbReference type="Proteomes" id="UP000050454"/>
    </source>
</evidence>
<dbReference type="GO" id="GO:0016788">
    <property type="term" value="F:hydrolase activity, acting on ester bonds"/>
    <property type="evidence" value="ECO:0007669"/>
    <property type="project" value="UniProtKB-ARBA"/>
</dbReference>
<name>A0A0P7B969_9BACT</name>
<protein>
    <recommendedName>
        <fullName evidence="7">Secretion system C-terminal sorting domain-containing protein</fullName>
    </recommendedName>
</protein>
<dbReference type="RefSeq" id="WP_055150602.1">
    <property type="nucleotide sequence ID" value="NZ_JXSZ01000013.1"/>
</dbReference>
<dbReference type="SUPFAM" id="SSF52266">
    <property type="entry name" value="SGNH hydrolase"/>
    <property type="match status" value="1"/>
</dbReference>
<reference evidence="5 6" key="1">
    <citation type="submission" date="2015-07" db="EMBL/GenBank/DDBJ databases">
        <title>The draft genome sequence of Leadbetterella sp. JN14-9.</title>
        <authorList>
            <person name="Liu Y."/>
            <person name="Du J."/>
            <person name="Shao Z."/>
        </authorList>
    </citation>
    <scope>NUCLEOTIDE SEQUENCE [LARGE SCALE GENOMIC DNA]</scope>
    <source>
        <strain evidence="5 6">JN14-9</strain>
    </source>
</reference>
<comment type="caution">
    <text evidence="5">The sequence shown here is derived from an EMBL/GenBank/DDBJ whole genome shotgun (WGS) entry which is preliminary data.</text>
</comment>
<sequence>MSFIKKALLYVSILLGQNLFAQSLDITFPSERAVFQRNNGNASIVYFAGNYRTRVDKIEIKLTALQGGQSQDWTTLVNRPNFGTYRGSLVVAGGWYKAEIRSSFQGQIVGESVLQKFGVGEVFLISGQSNAQGYFGRGQRGAFDDRVNVVSNFRDEGFNKPPYPTFGHLDAESSIAPTGKGAWYWGELGDLLTQRLNVPVLFLNAAWEGFPVGEFVKSSNGEQGVNPYSYNRAPAGYPFNSITDAMHFYTNLTGLRAVLWHQGESDNYLGTGFEEYASNLNKIISDSKNRTGKETSWVVARVSKDQNRYYQPIIDAQNHVINLNGNVFAGPNTDEISDRSDGVHFSTSGFTKVANAWNFYLNNDFFARSTPSFGNPPMQVQQFCGLENPAQPMLLSAPVGYVNYEWNTGSSERTLPVGTGWFQGKARDIFGNVYYSFPMGFDNSMLPQKPSLSPDGPLEFCAGEAVNLSTNNNFNNYWSNGYEGQTQNLSQSGEYFVTHINLYSCNASSDPVTIRNLPTPQPQIIASGPLDICSDQELTLKSSLSDGIQWSNGQTSSELVISDPGTYSVKARNEFGCEGQSESVNVTIKPAARKPSVENIGPDVLCETDSTILRVSNTQNMRWNTGEQTIEKAVKRTGEYYAINTNEHGCEATSERFNITVNPIPSKPTVEVLGSLEVCDDEEVKLKASPAYAYHWNNGFSDREVEVNISREIFLRTSNEFGCFSEPSEPKGVVILEKPKNPTILQTGTFTLKSVFSTDTTGLFYHWLIDNDTVSVEKPFIKARKSGKYQLIGEKYYQLSNGGSKSCFSALSEPYDFYISNESDGFSAYPNPVINSTITVETLEDVDRATVTFFSLDGKPFFSEYVDVFDGPKTFDLSRLPMGKYILKVRNNRSRFYRKIMIEQP</sequence>
<dbReference type="PATRIC" id="fig|1605367.3.peg.781"/>
<evidence type="ECO:0000313" key="5">
    <source>
        <dbReference type="EMBL" id="KPM46885.1"/>
    </source>
</evidence>
<evidence type="ECO:0000259" key="3">
    <source>
        <dbReference type="Pfam" id="PF03629"/>
    </source>
</evidence>
<dbReference type="NCBIfam" id="TIGR04183">
    <property type="entry name" value="Por_Secre_tail"/>
    <property type="match status" value="1"/>
</dbReference>
<feature type="chain" id="PRO_5006135525" description="Secretion system C-terminal sorting domain-containing protein" evidence="2">
    <location>
        <begin position="22"/>
        <end position="905"/>
    </location>
</feature>
<proteinExistence type="predicted"/>
<dbReference type="EMBL" id="LGTQ01000013">
    <property type="protein sequence ID" value="KPM46885.1"/>
    <property type="molecule type" value="Genomic_DNA"/>
</dbReference>
<evidence type="ECO:0000259" key="4">
    <source>
        <dbReference type="Pfam" id="PF18962"/>
    </source>
</evidence>
<evidence type="ECO:0008006" key="7">
    <source>
        <dbReference type="Google" id="ProtNLM"/>
    </source>
</evidence>
<gene>
    <name evidence="5" type="ORF">AFM12_16735</name>
</gene>
<evidence type="ECO:0000256" key="1">
    <source>
        <dbReference type="ARBA" id="ARBA00022801"/>
    </source>
</evidence>
<dbReference type="AlphaFoldDB" id="A0A0P7B969"/>
<keyword evidence="2" id="KW-0732">Signal</keyword>
<evidence type="ECO:0000256" key="2">
    <source>
        <dbReference type="SAM" id="SignalP"/>
    </source>
</evidence>
<dbReference type="InterPro" id="IPR005181">
    <property type="entry name" value="SASA"/>
</dbReference>
<dbReference type="Pfam" id="PF03629">
    <property type="entry name" value="SASA"/>
    <property type="match status" value="1"/>
</dbReference>
<dbReference type="OrthoDB" id="1488710at2"/>
<feature type="signal peptide" evidence="2">
    <location>
        <begin position="1"/>
        <end position="21"/>
    </location>
</feature>
<feature type="domain" description="Sialate O-acetylesterase" evidence="3">
    <location>
        <begin position="121"/>
        <end position="354"/>
    </location>
</feature>
<dbReference type="Gene3D" id="3.40.50.1110">
    <property type="entry name" value="SGNH hydrolase"/>
    <property type="match status" value="1"/>
</dbReference>